<dbReference type="Pfam" id="PF08238">
    <property type="entry name" value="Sel1"/>
    <property type="match status" value="3"/>
</dbReference>
<organism evidence="7 8">
    <name type="scientific">Aliivibrio sifiae</name>
    <dbReference type="NCBI Taxonomy" id="566293"/>
    <lineage>
        <taxon>Bacteria</taxon>
        <taxon>Pseudomonadati</taxon>
        <taxon>Pseudomonadota</taxon>
        <taxon>Gammaproteobacteria</taxon>
        <taxon>Vibrionales</taxon>
        <taxon>Vibrionaceae</taxon>
        <taxon>Aliivibrio</taxon>
    </lineage>
</organism>
<evidence type="ECO:0000256" key="1">
    <source>
        <dbReference type="ARBA" id="ARBA00023186"/>
    </source>
</evidence>
<keyword evidence="4" id="KW-0812">Transmembrane</keyword>
<dbReference type="PANTHER" id="PTHR43628:SF1">
    <property type="entry name" value="CHITIN SYNTHASE REGULATORY FACTOR 2-RELATED"/>
    <property type="match status" value="1"/>
</dbReference>
<dbReference type="PROSITE" id="PS50076">
    <property type="entry name" value="DNAJ_2"/>
    <property type="match status" value="1"/>
</dbReference>
<evidence type="ECO:0000256" key="5">
    <source>
        <dbReference type="SAM" id="SignalP"/>
    </source>
</evidence>
<dbReference type="Gene3D" id="1.25.40.10">
    <property type="entry name" value="Tetratricopeptide repeat domain"/>
    <property type="match status" value="1"/>
</dbReference>
<dbReference type="InterPro" id="IPR011990">
    <property type="entry name" value="TPR-like_helical_dom_sf"/>
</dbReference>
<gene>
    <name evidence="7" type="ORF">BTO22_07150</name>
</gene>
<dbReference type="AlphaFoldDB" id="A0A2S7XE11"/>
<reference evidence="7 8" key="1">
    <citation type="submission" date="2016-12" db="EMBL/GenBank/DDBJ databases">
        <title>Diversity of luminous bacteria.</title>
        <authorList>
            <person name="Yoshizawa S."/>
            <person name="Kogure K."/>
        </authorList>
    </citation>
    <scope>NUCLEOTIDE SEQUENCE [LARGE SCALE GENOMIC DNA]</scope>
    <source>
        <strain evidence="7 8">ATCC 33715</strain>
    </source>
</reference>
<dbReference type="SMART" id="SM00671">
    <property type="entry name" value="SEL1"/>
    <property type="match status" value="3"/>
</dbReference>
<feature type="coiled-coil region" evidence="2">
    <location>
        <begin position="242"/>
        <end position="283"/>
    </location>
</feature>
<dbReference type="InterPro" id="IPR001623">
    <property type="entry name" value="DnaJ_domain"/>
</dbReference>
<feature type="signal peptide" evidence="5">
    <location>
        <begin position="1"/>
        <end position="19"/>
    </location>
</feature>
<evidence type="ECO:0000256" key="4">
    <source>
        <dbReference type="SAM" id="Phobius"/>
    </source>
</evidence>
<dbReference type="CDD" id="cd06257">
    <property type="entry name" value="DnaJ"/>
    <property type="match status" value="1"/>
</dbReference>
<comment type="caution">
    <text evidence="7">The sequence shown here is derived from an EMBL/GenBank/DDBJ whole genome shotgun (WGS) entry which is preliminary data.</text>
</comment>
<feature type="region of interest" description="Disordered" evidence="3">
    <location>
        <begin position="154"/>
        <end position="186"/>
    </location>
</feature>
<keyword evidence="4" id="KW-1133">Transmembrane helix</keyword>
<feature type="chain" id="PRO_5015503634" description="J domain-containing protein" evidence="5">
    <location>
        <begin position="20"/>
        <end position="341"/>
    </location>
</feature>
<dbReference type="PRINTS" id="PR00625">
    <property type="entry name" value="JDOMAIN"/>
</dbReference>
<sequence length="341" mass="38575">MVRSILLIITLLFSFTTYADSLEEKAELGDARAQLKLAMEYESGTNRPINIDHAIQWFKQAAMQDNTTAQFNLGQIYKNGYGVAQDSKQAIYWFTRAATQNNPPSQFYLGEIYEYGLSGKVDLYNASLWYQIASHNGHGEAMLGYKRVLKSLAEEQQKPKQAQDTQEVAPQSETVQPTHSEPAPEPKPIIITQMEKPTALITFGSYLLIAIMIVILIFLLLRLKKAMSQNKENPPQHSNFAKSLQNEKLKQLQDTSEKLKIRADAQEVTIKRLNIELDTAKKASFSAPLFTPYQLLGVTTQSNTSNIKKQYRKLAQLHHPDHGTDGVMLTEINKAYRQIKP</sequence>
<evidence type="ECO:0000256" key="2">
    <source>
        <dbReference type="SAM" id="Coils"/>
    </source>
</evidence>
<dbReference type="OrthoDB" id="6114904at2"/>
<evidence type="ECO:0000259" key="6">
    <source>
        <dbReference type="PROSITE" id="PS50076"/>
    </source>
</evidence>
<keyword evidence="1" id="KW-0143">Chaperone</keyword>
<dbReference type="EMBL" id="MSCO01000001">
    <property type="protein sequence ID" value="PQJ89375.1"/>
    <property type="molecule type" value="Genomic_DNA"/>
</dbReference>
<evidence type="ECO:0000313" key="8">
    <source>
        <dbReference type="Proteomes" id="UP000239263"/>
    </source>
</evidence>
<dbReference type="PANTHER" id="PTHR43628">
    <property type="entry name" value="ACTIVATOR OF C KINASE PROTEIN 1-RELATED"/>
    <property type="match status" value="1"/>
</dbReference>
<accession>A0A2S7XE11</accession>
<feature type="domain" description="J" evidence="6">
    <location>
        <begin position="291"/>
        <end position="341"/>
    </location>
</feature>
<keyword evidence="4" id="KW-0472">Membrane</keyword>
<dbReference type="SUPFAM" id="SSF46565">
    <property type="entry name" value="Chaperone J-domain"/>
    <property type="match status" value="1"/>
</dbReference>
<dbReference type="Gene3D" id="1.10.287.110">
    <property type="entry name" value="DnaJ domain"/>
    <property type="match status" value="1"/>
</dbReference>
<name>A0A2S7XE11_9GAMM</name>
<evidence type="ECO:0000313" key="7">
    <source>
        <dbReference type="EMBL" id="PQJ89375.1"/>
    </source>
</evidence>
<dbReference type="InterPro" id="IPR006597">
    <property type="entry name" value="Sel1-like"/>
</dbReference>
<keyword evidence="2" id="KW-0175">Coiled coil</keyword>
<proteinExistence type="predicted"/>
<evidence type="ECO:0000256" key="3">
    <source>
        <dbReference type="SAM" id="MobiDB-lite"/>
    </source>
</evidence>
<dbReference type="Proteomes" id="UP000239263">
    <property type="component" value="Unassembled WGS sequence"/>
</dbReference>
<protein>
    <recommendedName>
        <fullName evidence="6">J domain-containing protein</fullName>
    </recommendedName>
</protein>
<dbReference type="InterPro" id="IPR036869">
    <property type="entry name" value="J_dom_sf"/>
</dbReference>
<keyword evidence="5" id="KW-0732">Signal</keyword>
<dbReference type="SUPFAM" id="SSF81901">
    <property type="entry name" value="HCP-like"/>
    <property type="match status" value="1"/>
</dbReference>
<feature type="transmembrane region" description="Helical" evidence="4">
    <location>
        <begin position="199"/>
        <end position="221"/>
    </location>
</feature>
<dbReference type="RefSeq" id="WP_105054898.1">
    <property type="nucleotide sequence ID" value="NZ_CAWNRT010000001.1"/>
</dbReference>
<dbReference type="InterPro" id="IPR052945">
    <property type="entry name" value="Mitotic_Regulator"/>
</dbReference>
<dbReference type="Pfam" id="PF00226">
    <property type="entry name" value="DnaJ"/>
    <property type="match status" value="1"/>
</dbReference>
<dbReference type="SMART" id="SM00271">
    <property type="entry name" value="DnaJ"/>
    <property type="match status" value="1"/>
</dbReference>
<feature type="compositionally biased region" description="Polar residues" evidence="3">
    <location>
        <begin position="159"/>
        <end position="179"/>
    </location>
</feature>